<evidence type="ECO:0000256" key="6">
    <source>
        <dbReference type="ARBA" id="ARBA00023136"/>
    </source>
</evidence>
<dbReference type="SUPFAM" id="SSF103473">
    <property type="entry name" value="MFS general substrate transporter"/>
    <property type="match status" value="1"/>
</dbReference>
<dbReference type="InterPro" id="IPR036259">
    <property type="entry name" value="MFS_trans_sf"/>
</dbReference>
<dbReference type="Gene3D" id="1.20.1250.20">
    <property type="entry name" value="MFS general substrate transporter like domains"/>
    <property type="match status" value="1"/>
</dbReference>
<dbReference type="PANTHER" id="PTHR10686:SF40">
    <property type="entry name" value="THIAMINE TRANSPORTER 2"/>
    <property type="match status" value="1"/>
</dbReference>
<dbReference type="AGR" id="Xenbase:XB-GENE-29079643"/>
<dbReference type="Proteomes" id="UP000008143">
    <property type="component" value="Chromosome 5"/>
</dbReference>
<dbReference type="Xenbase" id="XB-GENE-29079643">
    <property type="gene designation" value="LOC100489252"/>
</dbReference>
<dbReference type="NCBIfam" id="TIGR00806">
    <property type="entry name" value="rfc"/>
    <property type="match status" value="1"/>
</dbReference>
<feature type="transmembrane region" description="Helical" evidence="8">
    <location>
        <begin position="259"/>
        <end position="282"/>
    </location>
</feature>
<feature type="transmembrane region" description="Helical" evidence="8">
    <location>
        <begin position="358"/>
        <end position="377"/>
    </location>
</feature>
<gene>
    <name evidence="11 12" type="primary">LOC100489252</name>
    <name evidence="9" type="synonym">LOC100489406</name>
</gene>
<feature type="transmembrane region" description="Helical" evidence="8">
    <location>
        <begin position="81"/>
        <end position="99"/>
    </location>
</feature>
<dbReference type="Pfam" id="PF01770">
    <property type="entry name" value="Folate_carrier"/>
    <property type="match status" value="1"/>
</dbReference>
<evidence type="ECO:0000256" key="8">
    <source>
        <dbReference type="SAM" id="Phobius"/>
    </source>
</evidence>
<protein>
    <submittedName>
        <fullName evidence="9 11">Thiamine transporter 2</fullName>
    </submittedName>
</protein>
<feature type="transmembrane region" description="Helical" evidence="8">
    <location>
        <begin position="384"/>
        <end position="406"/>
    </location>
</feature>
<dbReference type="OrthoDB" id="18814at2759"/>
<organism evidence="9">
    <name type="scientific">Xenopus tropicalis</name>
    <name type="common">Western clawed frog</name>
    <name type="synonym">Silurana tropicalis</name>
    <dbReference type="NCBI Taxonomy" id="8364"/>
    <lineage>
        <taxon>Eukaryota</taxon>
        <taxon>Metazoa</taxon>
        <taxon>Chordata</taxon>
        <taxon>Craniata</taxon>
        <taxon>Vertebrata</taxon>
        <taxon>Euteleostomi</taxon>
        <taxon>Amphibia</taxon>
        <taxon>Batrachia</taxon>
        <taxon>Anura</taxon>
        <taxon>Pipoidea</taxon>
        <taxon>Pipidae</taxon>
        <taxon>Xenopodinae</taxon>
        <taxon>Xenopus</taxon>
        <taxon>Silurana</taxon>
    </lineage>
</organism>
<dbReference type="Bgee" id="ENSXETG00000030969">
    <property type="expression patterns" value="Expressed in anatomical structure and 2 other cell types or tissues"/>
</dbReference>
<feature type="transmembrane region" description="Helical" evidence="8">
    <location>
        <begin position="111"/>
        <end position="131"/>
    </location>
</feature>
<reference evidence="9" key="2">
    <citation type="submission" date="2020-05" db="UniProtKB">
        <authorList>
            <consortium name="Ensembl"/>
        </authorList>
    </citation>
    <scope>IDENTIFICATION</scope>
</reference>
<evidence type="ECO:0000256" key="3">
    <source>
        <dbReference type="ARBA" id="ARBA00022448"/>
    </source>
</evidence>
<sequence length="469" mass="52482">MELCCKKYPNGWIYPTVLLCLYGFFVNLNATDPFIIPYLVGSYHNLTAVQVANSVLPVWTYSYLALLIPVFLLTDYLCYKPVIFLQGLGLSISMIIMLFTHGVPAMQGMEFAYAIFTSCDVAYYAYIYNVVDTVHYQRVTSYCRSITLVGATLGALGGQLLLSLAGVSYFTLNVLTLTLTLVGLVFTLFLPMPTRSMFFHKQMAGDTIKMSVQQAESPCLEKIKAAATGKDTEPDSKHLSRVLFLLSKEVKQCYSSKQIVYWSLWWAFATPIYNQLICYAPILWEHVESSKTMAVYNGGVEALSTFLGALLSLLVGHVKVSWTMSSELALTVFSIAEAGALFLMALSRNIWMCYAGFLIFKSSYMLLITITTFKVAVNLSMEHYALLFGINTLAALALQTLLSLIVVDPVGLGLDIFRQFLVYGSYYAVIAGMFFVWNMFIFISIYCRSPRNSLNTAIRSETQLYGLNR</sequence>
<keyword evidence="3 7" id="KW-0813">Transport</keyword>
<dbReference type="GeneID" id="100489252"/>
<keyword evidence="10" id="KW-1185">Reference proteome</keyword>
<evidence type="ECO:0000313" key="11">
    <source>
        <dbReference type="RefSeq" id="XP_002933409.2"/>
    </source>
</evidence>
<dbReference type="InterPro" id="IPR002666">
    <property type="entry name" value="Folate_carrier"/>
</dbReference>
<feature type="transmembrane region" description="Helical" evidence="8">
    <location>
        <begin position="143"/>
        <end position="162"/>
    </location>
</feature>
<dbReference type="FunFam" id="1.20.1250.20:FF:000225">
    <property type="entry name" value="Solute carrier family 19 member 1"/>
    <property type="match status" value="1"/>
</dbReference>
<dbReference type="RefSeq" id="XP_002933409.2">
    <property type="nucleotide sequence ID" value="XM_002933363.5"/>
</dbReference>
<dbReference type="GO" id="GO:0015234">
    <property type="term" value="F:thiamine transmembrane transporter activity"/>
    <property type="evidence" value="ECO:0000318"/>
    <property type="project" value="GO_Central"/>
</dbReference>
<feature type="transmembrane region" description="Helical" evidence="8">
    <location>
        <begin position="168"/>
        <end position="190"/>
    </location>
</feature>
<comment type="subcellular location">
    <subcellularLocation>
        <location evidence="1 7">Membrane</location>
        <topology evidence="1 7">Multi-pass membrane protein</topology>
    </subcellularLocation>
</comment>
<dbReference type="KEGG" id="xtr:100489252"/>
<evidence type="ECO:0000313" key="10">
    <source>
        <dbReference type="Proteomes" id="UP000008143"/>
    </source>
</evidence>
<accession>A0A6I8PQ70</accession>
<dbReference type="PANTHER" id="PTHR10686">
    <property type="entry name" value="FOLATE TRANSPORTER"/>
    <property type="match status" value="1"/>
</dbReference>
<dbReference type="GeneTree" id="ENSGT00950000183022"/>
<reference evidence="11" key="3">
    <citation type="submission" date="2025-04" db="UniProtKB">
        <authorList>
            <consortium name="RefSeq"/>
        </authorList>
    </citation>
    <scope>IDENTIFICATION</scope>
    <source>
        <strain evidence="11">Nigerian</strain>
        <tissue evidence="11">Liver and blood</tissue>
    </source>
</reference>
<evidence type="ECO:0000256" key="1">
    <source>
        <dbReference type="ARBA" id="ARBA00004141"/>
    </source>
</evidence>
<feature type="transmembrane region" description="Helical" evidence="8">
    <location>
        <begin position="12"/>
        <end position="36"/>
    </location>
</feature>
<dbReference type="Ensembl" id="ENSXETT00000062864">
    <property type="protein sequence ID" value="ENSXETP00000059561"/>
    <property type="gene ID" value="ENSXETG00000030969"/>
</dbReference>
<dbReference type="AlphaFoldDB" id="A0A6I8PQ70"/>
<keyword evidence="4 8" id="KW-0812">Transmembrane</keyword>
<reference evidence="9" key="1">
    <citation type="journal article" date="2010" name="Science">
        <title>The genome of the Western clawed frog Xenopus tropicalis.</title>
        <authorList>
            <person name="Hellsten U."/>
            <person name="Harland R.M."/>
            <person name="Gilchrist M.J."/>
            <person name="Hendrix D."/>
            <person name="Jurka J."/>
            <person name="Kapitonov V."/>
            <person name="Ovcharenko I."/>
            <person name="Putnam N.H."/>
            <person name="Shu S."/>
            <person name="Taher L."/>
            <person name="Blitz I.L."/>
            <person name="Blumberg B."/>
            <person name="Dichmann D.S."/>
            <person name="Dubchak I."/>
            <person name="Amaya E."/>
            <person name="Detter J.C."/>
            <person name="Fletcher R."/>
            <person name="Gerhard D.S."/>
            <person name="Goodstein D."/>
            <person name="Graves T."/>
            <person name="Grigoriev I.V."/>
            <person name="Grimwood J."/>
            <person name="Kawashima T."/>
            <person name="Lindquist E."/>
            <person name="Lucas S.M."/>
            <person name="Mead P.E."/>
            <person name="Mitros T."/>
            <person name="Ogino H."/>
            <person name="Ohta Y."/>
            <person name="Poliakov A.V."/>
            <person name="Pollet N."/>
            <person name="Robert J."/>
            <person name="Salamov A."/>
            <person name="Sater A.K."/>
            <person name="Schmutz J."/>
            <person name="Terry A."/>
            <person name="Vize P.D."/>
            <person name="Warren W.C."/>
            <person name="Wells D."/>
            <person name="Wills A."/>
            <person name="Wilson R.K."/>
            <person name="Zimmerman L.B."/>
            <person name="Zorn A.M."/>
            <person name="Grainger R."/>
            <person name="Grammer T."/>
            <person name="Khokha M.K."/>
            <person name="Richardson P.M."/>
            <person name="Rokhsar D.S."/>
        </authorList>
    </citation>
    <scope>NUCLEOTIDE SEQUENCE [LARGE SCALE GENOMIC DNA]</scope>
    <source>
        <strain evidence="9">Nigerian</strain>
    </source>
</reference>
<proteinExistence type="inferred from homology"/>
<evidence type="ECO:0000313" key="9">
    <source>
        <dbReference type="Ensembl" id="ENSXETP00000059561"/>
    </source>
</evidence>
<keyword evidence="6 7" id="KW-0472">Membrane</keyword>
<feature type="transmembrane region" description="Helical" evidence="8">
    <location>
        <begin position="294"/>
        <end position="316"/>
    </location>
</feature>
<dbReference type="OMA" id="VWKSFEN"/>
<evidence type="ECO:0000256" key="4">
    <source>
        <dbReference type="ARBA" id="ARBA00022692"/>
    </source>
</evidence>
<evidence type="ECO:0000256" key="7">
    <source>
        <dbReference type="PIRNR" id="PIRNR028739"/>
    </source>
</evidence>
<evidence type="ECO:0000313" key="12">
    <source>
        <dbReference type="Xenbase" id="XB-GENE-29079643"/>
    </source>
</evidence>
<keyword evidence="5 8" id="KW-1133">Transmembrane helix</keyword>
<name>A0A6I8PQ70_XENTR</name>
<evidence type="ECO:0000256" key="2">
    <source>
        <dbReference type="ARBA" id="ARBA00005773"/>
    </source>
</evidence>
<comment type="similarity">
    <text evidence="2 7">Belongs to the reduced folate carrier (RFC) transporter (TC 2.A.48) family.</text>
</comment>
<dbReference type="PIRSF" id="PIRSF028739">
    <property type="entry name" value="Folate_carrier"/>
    <property type="match status" value="1"/>
</dbReference>
<evidence type="ECO:0000256" key="5">
    <source>
        <dbReference type="ARBA" id="ARBA00022989"/>
    </source>
</evidence>
<feature type="transmembrane region" description="Helical" evidence="8">
    <location>
        <begin position="426"/>
        <end position="447"/>
    </location>
</feature>
<feature type="transmembrane region" description="Helical" evidence="8">
    <location>
        <begin position="328"/>
        <end position="346"/>
    </location>
</feature>
<dbReference type="GO" id="GO:0005886">
    <property type="term" value="C:plasma membrane"/>
    <property type="evidence" value="ECO:0000318"/>
    <property type="project" value="GO_Central"/>
</dbReference>
<feature type="transmembrane region" description="Helical" evidence="8">
    <location>
        <begin position="56"/>
        <end position="74"/>
    </location>
</feature>